<dbReference type="SUPFAM" id="SSF103481">
    <property type="entry name" value="Multidrug resistance efflux transporter EmrE"/>
    <property type="match status" value="1"/>
</dbReference>
<proteinExistence type="inferred from homology"/>
<evidence type="ECO:0000256" key="4">
    <source>
        <dbReference type="ARBA" id="ARBA00022692"/>
    </source>
</evidence>
<evidence type="ECO:0000256" key="3">
    <source>
        <dbReference type="ARBA" id="ARBA00022475"/>
    </source>
</evidence>
<evidence type="ECO:0000256" key="8">
    <source>
        <dbReference type="SAM" id="Phobius"/>
    </source>
</evidence>
<evidence type="ECO:0000313" key="10">
    <source>
        <dbReference type="Proteomes" id="UP000572680"/>
    </source>
</evidence>
<evidence type="ECO:0000256" key="7">
    <source>
        <dbReference type="RuleBase" id="RU003942"/>
    </source>
</evidence>
<dbReference type="RefSeq" id="WP_067831185.1">
    <property type="nucleotide sequence ID" value="NZ_BAAALP010000032.1"/>
</dbReference>
<dbReference type="EMBL" id="JACJIA010000005">
    <property type="protein sequence ID" value="MBA8952424.1"/>
    <property type="molecule type" value="Genomic_DNA"/>
</dbReference>
<organism evidence="9 10">
    <name type="scientific">Actinomadura namibiensis</name>
    <dbReference type="NCBI Taxonomy" id="182080"/>
    <lineage>
        <taxon>Bacteria</taxon>
        <taxon>Bacillati</taxon>
        <taxon>Actinomycetota</taxon>
        <taxon>Actinomycetes</taxon>
        <taxon>Streptosporangiales</taxon>
        <taxon>Thermomonosporaceae</taxon>
        <taxon>Actinomadura</taxon>
    </lineage>
</organism>
<protein>
    <submittedName>
        <fullName evidence="9">Small multidrug resistance pump</fullName>
    </submittedName>
</protein>
<dbReference type="InterPro" id="IPR045324">
    <property type="entry name" value="Small_multidrug_res"/>
</dbReference>
<evidence type="ECO:0000256" key="2">
    <source>
        <dbReference type="ARBA" id="ARBA00022448"/>
    </source>
</evidence>
<dbReference type="GO" id="GO:0022857">
    <property type="term" value="F:transmembrane transporter activity"/>
    <property type="evidence" value="ECO:0007669"/>
    <property type="project" value="InterPro"/>
</dbReference>
<comment type="subcellular location">
    <subcellularLocation>
        <location evidence="1 7">Cell membrane</location>
        <topology evidence="1 7">Multi-pass membrane protein</topology>
    </subcellularLocation>
</comment>
<evidence type="ECO:0000256" key="5">
    <source>
        <dbReference type="ARBA" id="ARBA00022989"/>
    </source>
</evidence>
<feature type="transmembrane region" description="Helical" evidence="8">
    <location>
        <begin position="59"/>
        <end position="78"/>
    </location>
</feature>
<keyword evidence="10" id="KW-1185">Reference proteome</keyword>
<dbReference type="PANTHER" id="PTHR30561:SF1">
    <property type="entry name" value="MULTIDRUG TRANSPORTER EMRE"/>
    <property type="match status" value="1"/>
</dbReference>
<keyword evidence="5 8" id="KW-1133">Transmembrane helix</keyword>
<comment type="caution">
    <text evidence="9">The sequence shown here is derived from an EMBL/GenBank/DDBJ whole genome shotgun (WGS) entry which is preliminary data.</text>
</comment>
<keyword evidence="6 8" id="KW-0472">Membrane</keyword>
<gene>
    <name evidence="9" type="ORF">HNR61_004070</name>
</gene>
<evidence type="ECO:0000313" key="9">
    <source>
        <dbReference type="EMBL" id="MBA8952424.1"/>
    </source>
</evidence>
<dbReference type="Gene3D" id="1.10.3730.20">
    <property type="match status" value="1"/>
</dbReference>
<dbReference type="InterPro" id="IPR037185">
    <property type="entry name" value="EmrE-like"/>
</dbReference>
<accession>A0A7W3QMC5</accession>
<keyword evidence="4 7" id="KW-0812">Transmembrane</keyword>
<reference evidence="9 10" key="1">
    <citation type="submission" date="2020-08" db="EMBL/GenBank/DDBJ databases">
        <title>Genomic Encyclopedia of Type Strains, Phase IV (KMG-IV): sequencing the most valuable type-strain genomes for metagenomic binning, comparative biology and taxonomic classification.</title>
        <authorList>
            <person name="Goeker M."/>
        </authorList>
    </citation>
    <scope>NUCLEOTIDE SEQUENCE [LARGE SCALE GENOMIC DNA]</scope>
    <source>
        <strain evidence="9 10">DSM 44197</strain>
    </source>
</reference>
<keyword evidence="2" id="KW-0813">Transport</keyword>
<evidence type="ECO:0000256" key="1">
    <source>
        <dbReference type="ARBA" id="ARBA00004651"/>
    </source>
</evidence>
<evidence type="ECO:0000256" key="6">
    <source>
        <dbReference type="ARBA" id="ARBA00023136"/>
    </source>
</evidence>
<sequence>MPYVLLALAIASEVTATLSLRASEGFTKPVPSVVVAVGYLVSFFLMAKALTALNVGPVYAIWSALGTVGAFVGGALLFDEPVRPLGVAGAALVVVGVVVMSLGGGVRHG</sequence>
<dbReference type="GO" id="GO:0005886">
    <property type="term" value="C:plasma membrane"/>
    <property type="evidence" value="ECO:0007669"/>
    <property type="project" value="UniProtKB-SubCell"/>
</dbReference>
<name>A0A7W3QMC5_ACTNM</name>
<dbReference type="Pfam" id="PF00893">
    <property type="entry name" value="Multi_Drug_Res"/>
    <property type="match status" value="1"/>
</dbReference>
<dbReference type="PANTHER" id="PTHR30561">
    <property type="entry name" value="SMR FAMILY PROTON-DEPENDENT DRUG EFFLUX TRANSPORTER SUGE"/>
    <property type="match status" value="1"/>
</dbReference>
<dbReference type="AlphaFoldDB" id="A0A7W3QMC5"/>
<keyword evidence="3" id="KW-1003">Cell membrane</keyword>
<comment type="similarity">
    <text evidence="7">Belongs to the drug/metabolite transporter (DMT) superfamily. Small multidrug resistance (SMR) (TC 2.A.7.1) family.</text>
</comment>
<feature type="transmembrane region" description="Helical" evidence="8">
    <location>
        <begin position="84"/>
        <end position="106"/>
    </location>
</feature>
<dbReference type="FunFam" id="1.10.3730.20:FF:000001">
    <property type="entry name" value="Quaternary ammonium compound resistance transporter SugE"/>
    <property type="match status" value="1"/>
</dbReference>
<feature type="transmembrane region" description="Helical" evidence="8">
    <location>
        <begin position="29"/>
        <end position="47"/>
    </location>
</feature>
<dbReference type="Proteomes" id="UP000572680">
    <property type="component" value="Unassembled WGS sequence"/>
</dbReference>
<dbReference type="InterPro" id="IPR000390">
    <property type="entry name" value="Small_drug/metabolite_transptr"/>
</dbReference>